<evidence type="ECO:0000313" key="10">
    <source>
        <dbReference type="Ensembl" id="ENSONIP00000023163.2"/>
    </source>
</evidence>
<evidence type="ECO:0000313" key="11">
    <source>
        <dbReference type="Proteomes" id="UP000005207"/>
    </source>
</evidence>
<dbReference type="GO" id="GO:0005886">
    <property type="term" value="C:plasma membrane"/>
    <property type="evidence" value="ECO:0007669"/>
    <property type="project" value="UniProtKB-SubCell"/>
</dbReference>
<evidence type="ECO:0000256" key="6">
    <source>
        <dbReference type="ARBA" id="ARBA00023157"/>
    </source>
</evidence>
<dbReference type="SMART" id="SM00406">
    <property type="entry name" value="IGv"/>
    <property type="match status" value="2"/>
</dbReference>
<feature type="domain" description="Ig-like" evidence="9">
    <location>
        <begin position="158"/>
        <end position="268"/>
    </location>
</feature>
<evidence type="ECO:0000256" key="5">
    <source>
        <dbReference type="ARBA" id="ARBA00023136"/>
    </source>
</evidence>
<dbReference type="PROSITE" id="PS50835">
    <property type="entry name" value="IG_LIKE"/>
    <property type="match status" value="2"/>
</dbReference>
<accession>I3KPW8</accession>
<keyword evidence="8" id="KW-1133">Transmembrane helix</keyword>
<reference evidence="10" key="3">
    <citation type="submission" date="2025-09" db="UniProtKB">
        <authorList>
            <consortium name="Ensembl"/>
        </authorList>
    </citation>
    <scope>IDENTIFICATION</scope>
</reference>
<dbReference type="InterPro" id="IPR036179">
    <property type="entry name" value="Ig-like_dom_sf"/>
</dbReference>
<feature type="domain" description="Ig-like" evidence="9">
    <location>
        <begin position="56"/>
        <end position="134"/>
    </location>
</feature>
<dbReference type="SUPFAM" id="SSF48726">
    <property type="entry name" value="Immunoglobulin"/>
    <property type="match status" value="2"/>
</dbReference>
<reference evidence="11" key="1">
    <citation type="submission" date="2012-01" db="EMBL/GenBank/DDBJ databases">
        <title>The Genome Sequence of Oreochromis niloticus (Nile Tilapia).</title>
        <authorList>
            <consortium name="Broad Institute Genome Assembly Team"/>
            <consortium name="Broad Institute Sequencing Platform"/>
            <person name="Di Palma F."/>
            <person name="Johnson J."/>
            <person name="Lander E.S."/>
            <person name="Lindblad-Toh K."/>
        </authorList>
    </citation>
    <scope>NUCLEOTIDE SEQUENCE [LARGE SCALE GENOMIC DNA]</scope>
</reference>
<evidence type="ECO:0000256" key="2">
    <source>
        <dbReference type="ARBA" id="ARBA00022475"/>
    </source>
</evidence>
<dbReference type="InterPro" id="IPR003599">
    <property type="entry name" value="Ig_sub"/>
</dbReference>
<keyword evidence="3" id="KW-0732">Signal</keyword>
<keyword evidence="2" id="KW-1003">Cell membrane</keyword>
<keyword evidence="4" id="KW-0391">Immunity</keyword>
<keyword evidence="6" id="KW-1015">Disulfide bond</keyword>
<dbReference type="InParanoid" id="I3KPW8"/>
<gene>
    <name evidence="10" type="primary">LOC100708640</name>
</gene>
<dbReference type="GO" id="GO:0009617">
    <property type="term" value="P:response to bacterium"/>
    <property type="evidence" value="ECO:0007669"/>
    <property type="project" value="TreeGrafter"/>
</dbReference>
<comment type="subcellular location">
    <subcellularLocation>
        <location evidence="1">Cell membrane</location>
    </subcellularLocation>
</comment>
<keyword evidence="5 8" id="KW-0472">Membrane</keyword>
<dbReference type="Ensembl" id="ENSONIT00000023183.2">
    <property type="protein sequence ID" value="ENSONIP00000023163.2"/>
    <property type="gene ID" value="ENSONIG00000018398.2"/>
</dbReference>
<evidence type="ECO:0000256" key="3">
    <source>
        <dbReference type="ARBA" id="ARBA00022729"/>
    </source>
</evidence>
<reference evidence="10" key="2">
    <citation type="submission" date="2025-08" db="UniProtKB">
        <authorList>
            <consortium name="Ensembl"/>
        </authorList>
    </citation>
    <scope>IDENTIFICATION</scope>
</reference>
<dbReference type="InterPro" id="IPR013106">
    <property type="entry name" value="Ig_V-set"/>
</dbReference>
<dbReference type="PANTHER" id="PTHR19433">
    <property type="entry name" value="T-CELL RECEPTOR ALPHA CHAIN V REGION-RELATED"/>
    <property type="match status" value="1"/>
</dbReference>
<dbReference type="Proteomes" id="UP000005207">
    <property type="component" value="Linkage group LG3"/>
</dbReference>
<feature type="transmembrane region" description="Helical" evidence="8">
    <location>
        <begin position="276"/>
        <end position="297"/>
    </location>
</feature>
<dbReference type="GeneTree" id="ENSGT00950000182968"/>
<sequence length="348" mass="39369">MQYIVIRVKKAFTVLAYENHAFKPFSHNVILLSLDLFCALLSDISQPVSFQAVKLGDRVSITCHIQHDAPRMRVWYKLTTGKRLQLVASTDTLYNLTIFKEPSQHFLVKAESFKSHLTISKTIQEDTGTYYCGVLTLNKCEFGQGTFLLIKGTNLISDAVIHQSESQTVQLADSVTLSCSVHSAQCAPEHTSITWMKNSENSAPEMIYSSGNENTCQMAESGEMICVYNLFIWNLTLDDAGTYYCAVTSCGHAMFGNGTTIKIHARVTKLHDISPAFIALMLSNIILGIATLLLAWAHWKNHRKDLKSISYYSFHTRVETLQPKCKLHIPMIRSKIYYTQYKRVRFSL</sequence>
<keyword evidence="11" id="KW-1185">Reference proteome</keyword>
<protein>
    <recommendedName>
        <fullName evidence="9">Ig-like domain-containing protein</fullName>
    </recommendedName>
</protein>
<name>I3KPW8_ORENI</name>
<dbReference type="InterPro" id="IPR007110">
    <property type="entry name" value="Ig-like_dom"/>
</dbReference>
<evidence type="ECO:0000256" key="7">
    <source>
        <dbReference type="ARBA" id="ARBA00023180"/>
    </source>
</evidence>
<organism evidence="10 11">
    <name type="scientific">Oreochromis niloticus</name>
    <name type="common">Nile tilapia</name>
    <name type="synonym">Tilapia nilotica</name>
    <dbReference type="NCBI Taxonomy" id="8128"/>
    <lineage>
        <taxon>Eukaryota</taxon>
        <taxon>Metazoa</taxon>
        <taxon>Chordata</taxon>
        <taxon>Craniata</taxon>
        <taxon>Vertebrata</taxon>
        <taxon>Euteleostomi</taxon>
        <taxon>Actinopterygii</taxon>
        <taxon>Neopterygii</taxon>
        <taxon>Teleostei</taxon>
        <taxon>Neoteleostei</taxon>
        <taxon>Acanthomorphata</taxon>
        <taxon>Ovalentaria</taxon>
        <taxon>Cichlomorphae</taxon>
        <taxon>Cichliformes</taxon>
        <taxon>Cichlidae</taxon>
        <taxon>African cichlids</taxon>
        <taxon>Pseudocrenilabrinae</taxon>
        <taxon>Oreochromini</taxon>
        <taxon>Oreochromis</taxon>
    </lineage>
</organism>
<proteinExistence type="predicted"/>
<dbReference type="PANTHER" id="PTHR19433:SF133">
    <property type="entry name" value="IMMUNE-TYPE RECEPTOR 5 PRECURSOR-RELATED"/>
    <property type="match status" value="1"/>
</dbReference>
<dbReference type="GO" id="GO:0002376">
    <property type="term" value="P:immune system process"/>
    <property type="evidence" value="ECO:0007669"/>
    <property type="project" value="UniProtKB-KW"/>
</dbReference>
<dbReference type="AlphaFoldDB" id="I3KPW8"/>
<keyword evidence="8" id="KW-0812">Transmembrane</keyword>
<evidence type="ECO:0000259" key="9">
    <source>
        <dbReference type="PROSITE" id="PS50835"/>
    </source>
</evidence>
<evidence type="ECO:0000256" key="1">
    <source>
        <dbReference type="ARBA" id="ARBA00004236"/>
    </source>
</evidence>
<dbReference type="InterPro" id="IPR013783">
    <property type="entry name" value="Ig-like_fold"/>
</dbReference>
<dbReference type="Gene3D" id="2.60.40.10">
    <property type="entry name" value="Immunoglobulins"/>
    <property type="match status" value="2"/>
</dbReference>
<dbReference type="InterPro" id="IPR052051">
    <property type="entry name" value="TCR_complex_component"/>
</dbReference>
<dbReference type="SMART" id="SM00409">
    <property type="entry name" value="IG"/>
    <property type="match status" value="2"/>
</dbReference>
<dbReference type="Pfam" id="PF07686">
    <property type="entry name" value="V-set"/>
    <property type="match status" value="2"/>
</dbReference>
<evidence type="ECO:0000256" key="4">
    <source>
        <dbReference type="ARBA" id="ARBA00022859"/>
    </source>
</evidence>
<keyword evidence="7" id="KW-0325">Glycoprotein</keyword>
<evidence type="ECO:0000256" key="8">
    <source>
        <dbReference type="SAM" id="Phobius"/>
    </source>
</evidence>
<dbReference type="CDD" id="cd00099">
    <property type="entry name" value="IgV"/>
    <property type="match status" value="2"/>
</dbReference>